<accession>A0AAV4UX42</accession>
<gene>
    <name evidence="1" type="ORF">CEXT_84421</name>
</gene>
<comment type="caution">
    <text evidence="1">The sequence shown here is derived from an EMBL/GenBank/DDBJ whole genome shotgun (WGS) entry which is preliminary data.</text>
</comment>
<name>A0AAV4UX42_CAEEX</name>
<keyword evidence="2" id="KW-1185">Reference proteome</keyword>
<reference evidence="1 2" key="1">
    <citation type="submission" date="2021-06" db="EMBL/GenBank/DDBJ databases">
        <title>Caerostris extrusa draft genome.</title>
        <authorList>
            <person name="Kono N."/>
            <person name="Arakawa K."/>
        </authorList>
    </citation>
    <scope>NUCLEOTIDE SEQUENCE [LARGE SCALE GENOMIC DNA]</scope>
</reference>
<protein>
    <submittedName>
        <fullName evidence="1">Uncharacterized protein</fullName>
    </submittedName>
</protein>
<evidence type="ECO:0000313" key="1">
    <source>
        <dbReference type="EMBL" id="GIY62223.1"/>
    </source>
</evidence>
<dbReference type="Proteomes" id="UP001054945">
    <property type="component" value="Unassembled WGS sequence"/>
</dbReference>
<dbReference type="AlphaFoldDB" id="A0AAV4UX42"/>
<dbReference type="EMBL" id="BPLR01013595">
    <property type="protein sequence ID" value="GIY62223.1"/>
    <property type="molecule type" value="Genomic_DNA"/>
</dbReference>
<sequence>MKKKKKKEKPVRKYRKCKIEIEASSNRKTLKSLETTRYPEKEAKYLEFWKIWEKKVSEVKSVPGKNVVRNNQMKNVTESKEKKLRAEKLFVKKTSMKKQKRFAIRGKEVKNSLEERQIILKIAGSMKLKKGVKHESEGMPGN</sequence>
<organism evidence="1 2">
    <name type="scientific">Caerostris extrusa</name>
    <name type="common">Bark spider</name>
    <name type="synonym">Caerostris bankana</name>
    <dbReference type="NCBI Taxonomy" id="172846"/>
    <lineage>
        <taxon>Eukaryota</taxon>
        <taxon>Metazoa</taxon>
        <taxon>Ecdysozoa</taxon>
        <taxon>Arthropoda</taxon>
        <taxon>Chelicerata</taxon>
        <taxon>Arachnida</taxon>
        <taxon>Araneae</taxon>
        <taxon>Araneomorphae</taxon>
        <taxon>Entelegynae</taxon>
        <taxon>Araneoidea</taxon>
        <taxon>Araneidae</taxon>
        <taxon>Caerostris</taxon>
    </lineage>
</organism>
<proteinExistence type="predicted"/>
<evidence type="ECO:0000313" key="2">
    <source>
        <dbReference type="Proteomes" id="UP001054945"/>
    </source>
</evidence>